<evidence type="ECO:0000313" key="3">
    <source>
        <dbReference type="Proteomes" id="UP000647980"/>
    </source>
</evidence>
<protein>
    <submittedName>
        <fullName evidence="2">Uncharacterized protein</fullName>
    </submittedName>
</protein>
<keyword evidence="1" id="KW-0472">Membrane</keyword>
<organism evidence="2 3">
    <name type="scientific">Jeotgalicoccus nanhaiensis</name>
    <dbReference type="NCBI Taxonomy" id="568603"/>
    <lineage>
        <taxon>Bacteria</taxon>
        <taxon>Bacillati</taxon>
        <taxon>Bacillota</taxon>
        <taxon>Bacilli</taxon>
        <taxon>Bacillales</taxon>
        <taxon>Staphylococcaceae</taxon>
        <taxon>Jeotgalicoccus</taxon>
    </lineage>
</organism>
<keyword evidence="1" id="KW-1133">Transmembrane helix</keyword>
<feature type="transmembrane region" description="Helical" evidence="1">
    <location>
        <begin position="71"/>
        <end position="91"/>
    </location>
</feature>
<dbReference type="RefSeq" id="WP_135096237.1">
    <property type="nucleotide sequence ID" value="NZ_JADGLW010000001.1"/>
</dbReference>
<feature type="transmembrane region" description="Helical" evidence="1">
    <location>
        <begin position="103"/>
        <end position="125"/>
    </location>
</feature>
<accession>A0ABR9XX50</accession>
<gene>
    <name evidence="2" type="ORF">IR135_02045</name>
</gene>
<feature type="transmembrane region" description="Helical" evidence="1">
    <location>
        <begin position="6"/>
        <end position="26"/>
    </location>
</feature>
<sequence length="375" mass="44058">MDFVNTIIIALVYVVTFKIQKVFFSNAYFSVSQLLTEFESGIRWNRIVIRVIITLLMSIIFLFIVQNPLVVIIGIGLGSVLIVWPAFLSEGNIDYALQEHKNLYRLTLLVFVVVNIIISVLSILIYELLQDIKNLTLLYSVLGQIVLALFSQWLYIYLSKKLNSRVHQRNHDFYLEDEDNEENNEGVYYEHNNYPAEEDELDKYRTNLWFNNKLNYFKNRLLTDVNFTDEEITYMYKYANEYEIDFSYINSLLTIERFNRGDFITKYKEHLSVKYLPQFTANQDPSLGVGQIKISTAEKYFPNTSKLELQQLLLNTEFNISLCANIIKDFQENPNEDNTNLGLIKLYTTGSSDSLINDTIRLYCYLFEWLINKDI</sequence>
<feature type="transmembrane region" description="Helical" evidence="1">
    <location>
        <begin position="137"/>
        <end position="158"/>
    </location>
</feature>
<feature type="transmembrane region" description="Helical" evidence="1">
    <location>
        <begin position="47"/>
        <end position="65"/>
    </location>
</feature>
<name>A0ABR9XX50_9STAP</name>
<dbReference type="Proteomes" id="UP000647980">
    <property type="component" value="Unassembled WGS sequence"/>
</dbReference>
<proteinExistence type="predicted"/>
<evidence type="ECO:0000313" key="2">
    <source>
        <dbReference type="EMBL" id="MBF0753039.1"/>
    </source>
</evidence>
<keyword evidence="1" id="KW-0812">Transmembrane</keyword>
<keyword evidence="3" id="KW-1185">Reference proteome</keyword>
<reference evidence="2 3" key="1">
    <citation type="submission" date="2020-10" db="EMBL/GenBank/DDBJ databases">
        <title>Mouse Oral microbiota.</title>
        <authorList>
            <person name="Joseph S."/>
            <person name="Aduse-Opoku J."/>
        </authorList>
    </citation>
    <scope>NUCLEOTIDE SEQUENCE [LARGE SCALE GENOMIC DNA]</scope>
    <source>
        <strain evidence="2 3">19428wE5_W307</strain>
    </source>
</reference>
<dbReference type="EMBL" id="JADGLW010000001">
    <property type="protein sequence ID" value="MBF0753039.1"/>
    <property type="molecule type" value="Genomic_DNA"/>
</dbReference>
<evidence type="ECO:0000256" key="1">
    <source>
        <dbReference type="SAM" id="Phobius"/>
    </source>
</evidence>
<comment type="caution">
    <text evidence="2">The sequence shown here is derived from an EMBL/GenBank/DDBJ whole genome shotgun (WGS) entry which is preliminary data.</text>
</comment>